<proteinExistence type="predicted"/>
<evidence type="ECO:0000256" key="2">
    <source>
        <dbReference type="SAM" id="SignalP"/>
    </source>
</evidence>
<dbReference type="Proteomes" id="UP000700815">
    <property type="component" value="Unassembled WGS sequence"/>
</dbReference>
<dbReference type="Pfam" id="PF09479">
    <property type="entry name" value="Flg_new"/>
    <property type="match status" value="3"/>
</dbReference>
<dbReference type="RefSeq" id="WP_219059704.1">
    <property type="nucleotide sequence ID" value="NZ_JAHBBH010000077.1"/>
</dbReference>
<organism evidence="3 4">
    <name type="scientific">Bifidobacterium miconis</name>
    <dbReference type="NCBI Taxonomy" id="2834435"/>
    <lineage>
        <taxon>Bacteria</taxon>
        <taxon>Bacillati</taxon>
        <taxon>Actinomycetota</taxon>
        <taxon>Actinomycetes</taxon>
        <taxon>Bifidobacteriales</taxon>
        <taxon>Bifidobacteriaceae</taxon>
        <taxon>Bifidobacterium</taxon>
    </lineage>
</organism>
<accession>A0ABS6WI87</accession>
<dbReference type="InterPro" id="IPR013378">
    <property type="entry name" value="InlB-like_B-rpt"/>
</dbReference>
<feature type="chain" id="PRO_5046977178" evidence="2">
    <location>
        <begin position="34"/>
        <end position="572"/>
    </location>
</feature>
<keyword evidence="4" id="KW-1185">Reference proteome</keyword>
<feature type="signal peptide" evidence="2">
    <location>
        <begin position="1"/>
        <end position="33"/>
    </location>
</feature>
<reference evidence="3 4" key="1">
    <citation type="submission" date="2021-05" db="EMBL/GenBank/DDBJ databases">
        <title>Phylogenetic classification of ten novel species belonging to the genus Bifidobacterium comprising B. colchicus sp. nov., B. abeli sp. nov., B. bicoloris sp. nov., B. guerezis sp. nov., B. rosaliae sp. nov., B. santillanensis sp. nov., B. argentati sp. nov., B. amazzoni sp. nov., B. pluviali sp. nov., and B. pinnaculum sp. nov.</title>
        <authorList>
            <person name="Lugli G.A."/>
            <person name="Ruiz Garcia L."/>
            <person name="Margolles A."/>
            <person name="Ventura M."/>
        </authorList>
    </citation>
    <scope>NUCLEOTIDE SEQUENCE [LARGE SCALE GENOMIC DNA]</scope>
    <source>
        <strain evidence="3 4">82T10</strain>
    </source>
</reference>
<comment type="caution">
    <text evidence="3">The sequence shown here is derived from an EMBL/GenBank/DDBJ whole genome shotgun (WGS) entry which is preliminary data.</text>
</comment>
<name>A0ABS6WI87_9BIFI</name>
<keyword evidence="2" id="KW-0732">Signal</keyword>
<sequence length="572" mass="61809">MTGNNKVWRAPLAGLASVAMLATMGVAASTANAVTATADKYDFNVTLDAGSIKNVGDGELSASWNNGGTGATAKGKTVSIPFSVLDANHNGKLDELYRNTSEAQYRLTTPGASAGNEFIGWYTGATAGSAKFDFKNTYVTKAITLYAHYAQPDQKVTLNFATARVNGDAYSTADTHATFAVPGANYTITTSKAEKKIAKWELPSDVADSKLVTSWDVSYNGKVTKNVTFDDLTSDFTGKLQYANPAGNSLKLTPSVTQDAVKVNFNSSDAASVDVAYNSKVSLPSAFTAHNQLVTKWYYNNAALNAKKEWTKDDTVSAAQESELNLYPLDVADYFTVKFQTRVKDLYVPVADDQIVAKGKTATRPSDPARDGYTFSGWSTSKDYGAGAYDFATPVSKDTTLFAQWGTDKATVTFDLQYGGEKVTKAYASGDTFTAPSVSRDGWDLQGWYFDSVPAEFAWTKNAKGEWVRGAVQSDGSVSSTNVLSNYAGKALPKDALLRINGNGELEFQLTEKKEVAPNTSLPLRSRSCRRTPPTRSLTRPTTTPPLRRPLMPRPTRHTRPTRPNWAPPTAS</sequence>
<feature type="compositionally biased region" description="Low complexity" evidence="1">
    <location>
        <begin position="520"/>
        <end position="542"/>
    </location>
</feature>
<gene>
    <name evidence="3" type="ORF">KIH79_12630</name>
</gene>
<feature type="region of interest" description="Disordered" evidence="1">
    <location>
        <begin position="516"/>
        <end position="572"/>
    </location>
</feature>
<evidence type="ECO:0000313" key="4">
    <source>
        <dbReference type="Proteomes" id="UP000700815"/>
    </source>
</evidence>
<evidence type="ECO:0000313" key="3">
    <source>
        <dbReference type="EMBL" id="MBW3093738.1"/>
    </source>
</evidence>
<protein>
    <submittedName>
        <fullName evidence="3">InlB B-repeat-containing protein</fullName>
    </submittedName>
</protein>
<evidence type="ECO:0000256" key="1">
    <source>
        <dbReference type="SAM" id="MobiDB-lite"/>
    </source>
</evidence>
<dbReference type="EMBL" id="JAHBBH010000077">
    <property type="protein sequence ID" value="MBW3093738.1"/>
    <property type="molecule type" value="Genomic_DNA"/>
</dbReference>